<dbReference type="PROSITE" id="PS00501">
    <property type="entry name" value="SPASE_I_1"/>
    <property type="match status" value="1"/>
</dbReference>
<name>A0A1M5KJ62_9GAMM</name>
<comment type="catalytic activity">
    <reaction evidence="1 8">
        <text>Cleavage of hydrophobic, N-terminal signal or leader sequences from secreted and periplasmic proteins.</text>
        <dbReference type="EC" id="3.4.21.89"/>
    </reaction>
</comment>
<dbReference type="EC" id="3.4.21.89" evidence="3 8"/>
<dbReference type="GO" id="GO:0004252">
    <property type="term" value="F:serine-type endopeptidase activity"/>
    <property type="evidence" value="ECO:0007669"/>
    <property type="project" value="InterPro"/>
</dbReference>
<evidence type="ECO:0000256" key="3">
    <source>
        <dbReference type="ARBA" id="ARBA00013208"/>
    </source>
</evidence>
<keyword evidence="8" id="KW-0812">Transmembrane</keyword>
<dbReference type="InterPro" id="IPR000223">
    <property type="entry name" value="Pept_S26A_signal_pept_1"/>
</dbReference>
<dbReference type="SUPFAM" id="SSF51306">
    <property type="entry name" value="LexA/Signal peptidase"/>
    <property type="match status" value="1"/>
</dbReference>
<feature type="transmembrane region" description="Helical" evidence="8">
    <location>
        <begin position="47"/>
        <end position="69"/>
    </location>
</feature>
<proteinExistence type="inferred from homology"/>
<dbReference type="InterPro" id="IPR036286">
    <property type="entry name" value="LexA/Signal_pep-like_sf"/>
</dbReference>
<dbReference type="PROSITE" id="PS00761">
    <property type="entry name" value="SPASE_I_3"/>
    <property type="match status" value="1"/>
</dbReference>
<dbReference type="NCBIfam" id="TIGR02227">
    <property type="entry name" value="sigpep_I_bact"/>
    <property type="match status" value="1"/>
</dbReference>
<evidence type="ECO:0000256" key="5">
    <source>
        <dbReference type="ARBA" id="ARBA00022670"/>
    </source>
</evidence>
<gene>
    <name evidence="11" type="ORF">SAMN04488068_0593</name>
</gene>
<dbReference type="CDD" id="cd06530">
    <property type="entry name" value="S26_SPase_I"/>
    <property type="match status" value="1"/>
</dbReference>
<dbReference type="PRINTS" id="PR00727">
    <property type="entry name" value="LEADERPTASE"/>
</dbReference>
<sequence>MSNDVHFDFAVLLTLLTFITGIGWAIDKLFLARRRSALIGGDDKPGWIIDFCRSFFPVIVGVLVLRSFIAEPFRIPSESMLPTLIKGDFILVNKFSYGLRDPVFHHRFFGDGTPQRGDVVVFRWPRDPSSDFIKRIVGVPGDHLVYKDKTLYVNGEVAALEADGVYAASGSSSDVRYRMRETINGVEHHILVDPNRPVDSLCGPDSSGANQALCSGEELVLPPGQYFGMGDNRDGSFDSRGWGTIPERNLVGRAFFIWMSWDAQSKRPFFSRIGTTIR</sequence>
<evidence type="ECO:0000313" key="12">
    <source>
        <dbReference type="Proteomes" id="UP000199758"/>
    </source>
</evidence>
<dbReference type="GO" id="GO:0009003">
    <property type="term" value="F:signal peptidase activity"/>
    <property type="evidence" value="ECO:0007669"/>
    <property type="project" value="UniProtKB-EC"/>
</dbReference>
<keyword evidence="8" id="KW-1133">Transmembrane helix</keyword>
<feature type="domain" description="Peptidase S26" evidence="10">
    <location>
        <begin position="49"/>
        <end position="259"/>
    </location>
</feature>
<evidence type="ECO:0000256" key="6">
    <source>
        <dbReference type="ARBA" id="ARBA00022801"/>
    </source>
</evidence>
<protein>
    <recommendedName>
        <fullName evidence="4 8">Signal peptidase I</fullName>
        <ecNumber evidence="3 8">3.4.21.89</ecNumber>
    </recommendedName>
</protein>
<dbReference type="PANTHER" id="PTHR43390:SF1">
    <property type="entry name" value="CHLOROPLAST PROCESSING PEPTIDASE"/>
    <property type="match status" value="1"/>
</dbReference>
<comment type="similarity">
    <text evidence="2 9">Belongs to the peptidase S26 family.</text>
</comment>
<feature type="active site" evidence="7">
    <location>
        <position position="79"/>
    </location>
</feature>
<dbReference type="InterPro" id="IPR019757">
    <property type="entry name" value="Pept_S26A_signal_pept_1_Lys-AS"/>
</dbReference>
<feature type="transmembrane region" description="Helical" evidence="8">
    <location>
        <begin position="6"/>
        <end position="26"/>
    </location>
</feature>
<dbReference type="STRING" id="490188.SAMN04488068_0593"/>
<dbReference type="EMBL" id="FQWZ01000001">
    <property type="protein sequence ID" value="SHG52745.1"/>
    <property type="molecule type" value="Genomic_DNA"/>
</dbReference>
<evidence type="ECO:0000256" key="7">
    <source>
        <dbReference type="PIRSR" id="PIRSR600223-1"/>
    </source>
</evidence>
<accession>A0A1M5KJ62</accession>
<comment type="subcellular location">
    <subcellularLocation>
        <location evidence="9">Membrane</location>
        <topology evidence="9">Multi-pass membrane protein</topology>
    </subcellularLocation>
</comment>
<dbReference type="Pfam" id="PF10502">
    <property type="entry name" value="Peptidase_S26"/>
    <property type="match status" value="1"/>
</dbReference>
<feature type="active site" evidence="7">
    <location>
        <position position="134"/>
    </location>
</feature>
<dbReference type="OrthoDB" id="9815782at2"/>
<reference evidence="11 12" key="1">
    <citation type="submission" date="2016-11" db="EMBL/GenBank/DDBJ databases">
        <authorList>
            <person name="Jaros S."/>
            <person name="Januszkiewicz K."/>
            <person name="Wedrychowicz H."/>
        </authorList>
    </citation>
    <scope>NUCLEOTIDE SEQUENCE [LARGE SCALE GENOMIC DNA]</scope>
    <source>
        <strain evidence="11 12">CGMCC 1.7049</strain>
    </source>
</reference>
<keyword evidence="6 8" id="KW-0378">Hydrolase</keyword>
<organism evidence="11 12">
    <name type="scientific">Hydrocarboniphaga daqingensis</name>
    <dbReference type="NCBI Taxonomy" id="490188"/>
    <lineage>
        <taxon>Bacteria</taxon>
        <taxon>Pseudomonadati</taxon>
        <taxon>Pseudomonadota</taxon>
        <taxon>Gammaproteobacteria</taxon>
        <taxon>Nevskiales</taxon>
        <taxon>Nevskiaceae</taxon>
        <taxon>Hydrocarboniphaga</taxon>
    </lineage>
</organism>
<dbReference type="PROSITE" id="PS00760">
    <property type="entry name" value="SPASE_I_2"/>
    <property type="match status" value="1"/>
</dbReference>
<dbReference type="RefSeq" id="WP_072893661.1">
    <property type="nucleotide sequence ID" value="NZ_FQWZ01000001.1"/>
</dbReference>
<keyword evidence="8" id="KW-0472">Membrane</keyword>
<dbReference type="InterPro" id="IPR019756">
    <property type="entry name" value="Pept_S26A_signal_pept_1_Ser-AS"/>
</dbReference>
<dbReference type="InterPro" id="IPR019758">
    <property type="entry name" value="Pept_S26A_signal_pept_1_CS"/>
</dbReference>
<dbReference type="Proteomes" id="UP000199758">
    <property type="component" value="Unassembled WGS sequence"/>
</dbReference>
<evidence type="ECO:0000256" key="9">
    <source>
        <dbReference type="RuleBase" id="RU362042"/>
    </source>
</evidence>
<dbReference type="GO" id="GO:0016020">
    <property type="term" value="C:membrane"/>
    <property type="evidence" value="ECO:0007669"/>
    <property type="project" value="UniProtKB-SubCell"/>
</dbReference>
<dbReference type="AlphaFoldDB" id="A0A1M5KJ62"/>
<evidence type="ECO:0000313" key="11">
    <source>
        <dbReference type="EMBL" id="SHG52745.1"/>
    </source>
</evidence>
<evidence type="ECO:0000256" key="8">
    <source>
        <dbReference type="RuleBase" id="RU003993"/>
    </source>
</evidence>
<evidence type="ECO:0000256" key="2">
    <source>
        <dbReference type="ARBA" id="ARBA00009370"/>
    </source>
</evidence>
<keyword evidence="5 8" id="KW-0645">Protease</keyword>
<keyword evidence="12" id="KW-1185">Reference proteome</keyword>
<dbReference type="GO" id="GO:0006465">
    <property type="term" value="P:signal peptide processing"/>
    <property type="evidence" value="ECO:0007669"/>
    <property type="project" value="InterPro"/>
</dbReference>
<dbReference type="InterPro" id="IPR019533">
    <property type="entry name" value="Peptidase_S26"/>
</dbReference>
<evidence type="ECO:0000259" key="10">
    <source>
        <dbReference type="Pfam" id="PF10502"/>
    </source>
</evidence>
<dbReference type="Gene3D" id="2.10.109.10">
    <property type="entry name" value="Umud Fragment, subunit A"/>
    <property type="match status" value="1"/>
</dbReference>
<evidence type="ECO:0000256" key="1">
    <source>
        <dbReference type="ARBA" id="ARBA00000677"/>
    </source>
</evidence>
<dbReference type="PANTHER" id="PTHR43390">
    <property type="entry name" value="SIGNAL PEPTIDASE I"/>
    <property type="match status" value="1"/>
</dbReference>
<evidence type="ECO:0000256" key="4">
    <source>
        <dbReference type="ARBA" id="ARBA00019232"/>
    </source>
</evidence>